<keyword evidence="8" id="KW-0732">Signal</keyword>
<evidence type="ECO:0000256" key="2">
    <source>
        <dbReference type="ARBA" id="ARBA00022670"/>
    </source>
</evidence>
<dbReference type="Gene3D" id="3.40.50.200">
    <property type="entry name" value="Peptidase S8/S53 domain"/>
    <property type="match status" value="1"/>
</dbReference>
<proteinExistence type="inferred from homology"/>
<keyword evidence="11" id="KW-1185">Reference proteome</keyword>
<evidence type="ECO:0000256" key="8">
    <source>
        <dbReference type="SAM" id="SignalP"/>
    </source>
</evidence>
<dbReference type="InterPro" id="IPR022398">
    <property type="entry name" value="Peptidase_S8_His-AS"/>
</dbReference>
<comment type="similarity">
    <text evidence="1 6 7">Belongs to the peptidase S8 family.</text>
</comment>
<dbReference type="GO" id="GO:0006508">
    <property type="term" value="P:proteolysis"/>
    <property type="evidence" value="ECO:0007669"/>
    <property type="project" value="UniProtKB-KW"/>
</dbReference>
<dbReference type="EMBL" id="RBAN01000004">
    <property type="protein sequence ID" value="RKN52712.1"/>
    <property type="molecule type" value="Genomic_DNA"/>
</dbReference>
<sequence>MRHRRSTPYGALALVTAVALLVGAGDPASAGPTPPAPAAPPAAAPALVEPGGQPTRTLTLITGDRVESSAGRIAVTPRHGVQFLRYRHGDDQYVVPSDALALLREDRLDERLFNVSQLLADGFDRRAELPLIASDLTGMRGLSAQRHLASVDGFAAAIPVAELPGRWPTLRDSLRGGKLWLDGIRRPALDVSVPASGAPAVWAAGYDGSGVKVAVLDSGVDTTHPDFAGRVAARRNFVTDYETTDDDLAGHGTHVASILAGSGAASDGRYRGMAPGASLLVGKVCFSYQGLGAACPDSAILEGLHWAAESGARVVNLSLGADDQPGVDPIEAAVNDLTARYGTLFVAAAGNSGWVPQSVGSPASADAALAVGNVDKYGARSWDSGQGPRLGDYAVKPEITAPGTAITAARSATADVAPPGERYVSFSGTSMASPHVAGAAALLAQAHPDWRSDQLKSALMGAARPNPTIDLFGQGAGQLDAARALAQPVTANPPTVTFGFRAYPHDAEDVVTRTVTYRNDGPAPITLRLALSGTAPAGVVTLDSDTVSVPAHGTAPVRITADTRAGGDAYGTFGGRLVATADGVSVQTPFSVFREQPSADVHVQVTARTDAPQEVVTQLGNVATGEFVVSYDSADTFRVPMGDYVVLSMGISEDGTGTVLANGRLTIDRATTVVLDGRRARPVDIRLPDRDARPIVGEVEVLHTGGPQLFGMSLTGDPASIYTADLGPRNVAGLVTSVTAVFARPDQTGDFTASPYTYQTGWYQTGSFITGFTRHLGRRDVARVRVSYASAAVGGVGTRVAFPVIPGVDYPDGLVLPRTPLPAERTEYHAGNIGWTSTFEEGVGAGADYRRLAQFEAPRSDYRAGRDYTEEWNGAVFSTPMTPAFPEYPAIERRGNEFLLRLDGYADAAGHRGFAEAAGLTGALALYRDGTLVEERAGAFAGIDVGAPERSRYRLSYGFTQPAPARLSTRVQTVWEFDSAYTATGTALPLTAVGFAPRLDASNAAKRHGVTVVPLTFTRQAGARPVARVEMEVSSDDGAHWSRVPVLPLPGGHTALLRNPGRAGFVSLRARVVDTAGAVVTTTVIRAYEIR</sequence>
<dbReference type="InterPro" id="IPR000209">
    <property type="entry name" value="Peptidase_S8/S53_dom"/>
</dbReference>
<dbReference type="PANTHER" id="PTHR43806">
    <property type="entry name" value="PEPTIDASE S8"/>
    <property type="match status" value="1"/>
</dbReference>
<gene>
    <name evidence="10" type="ORF">D7193_22975</name>
</gene>
<dbReference type="SUPFAM" id="SSF52743">
    <property type="entry name" value="Subtilisin-like"/>
    <property type="match status" value="1"/>
</dbReference>
<dbReference type="PROSITE" id="PS00137">
    <property type="entry name" value="SUBTILASE_HIS"/>
    <property type="match status" value="1"/>
</dbReference>
<dbReference type="InterPro" id="IPR015500">
    <property type="entry name" value="Peptidase_S8_subtilisin-rel"/>
</dbReference>
<evidence type="ECO:0000256" key="5">
    <source>
        <dbReference type="PIRSR" id="PIRSR615500-1"/>
    </source>
</evidence>
<dbReference type="InterPro" id="IPR023827">
    <property type="entry name" value="Peptidase_S8_Asp-AS"/>
</dbReference>
<dbReference type="Pfam" id="PF00082">
    <property type="entry name" value="Peptidase_S8"/>
    <property type="match status" value="1"/>
</dbReference>
<evidence type="ECO:0000256" key="1">
    <source>
        <dbReference type="ARBA" id="ARBA00011073"/>
    </source>
</evidence>
<dbReference type="OrthoDB" id="5167143at2"/>
<dbReference type="Proteomes" id="UP000279968">
    <property type="component" value="Unassembled WGS sequence"/>
</dbReference>
<evidence type="ECO:0000256" key="3">
    <source>
        <dbReference type="ARBA" id="ARBA00022801"/>
    </source>
</evidence>
<keyword evidence="3 6" id="KW-0378">Hydrolase</keyword>
<feature type="chain" id="PRO_5017296675" evidence="8">
    <location>
        <begin position="31"/>
        <end position="1091"/>
    </location>
</feature>
<keyword evidence="2 6" id="KW-0645">Protease</keyword>
<dbReference type="InterPro" id="IPR036852">
    <property type="entry name" value="Peptidase_S8/S53_dom_sf"/>
</dbReference>
<dbReference type="PRINTS" id="PR00723">
    <property type="entry name" value="SUBTILISIN"/>
</dbReference>
<dbReference type="PROSITE" id="PS00136">
    <property type="entry name" value="SUBTILASE_ASP"/>
    <property type="match status" value="1"/>
</dbReference>
<evidence type="ECO:0000256" key="4">
    <source>
        <dbReference type="ARBA" id="ARBA00022825"/>
    </source>
</evidence>
<evidence type="ECO:0000313" key="11">
    <source>
        <dbReference type="Proteomes" id="UP000279968"/>
    </source>
</evidence>
<dbReference type="GO" id="GO:0004252">
    <property type="term" value="F:serine-type endopeptidase activity"/>
    <property type="evidence" value="ECO:0007669"/>
    <property type="project" value="UniProtKB-UniRule"/>
</dbReference>
<dbReference type="PANTHER" id="PTHR43806:SF65">
    <property type="entry name" value="SERINE PROTEASE APRX"/>
    <property type="match status" value="1"/>
</dbReference>
<keyword evidence="4 6" id="KW-0720">Serine protease</keyword>
<evidence type="ECO:0000259" key="9">
    <source>
        <dbReference type="Pfam" id="PF00082"/>
    </source>
</evidence>
<feature type="active site" description="Charge relay system" evidence="5 6">
    <location>
        <position position="251"/>
    </location>
</feature>
<feature type="active site" description="Charge relay system" evidence="5 6">
    <location>
        <position position="217"/>
    </location>
</feature>
<dbReference type="PROSITE" id="PS51892">
    <property type="entry name" value="SUBTILASE"/>
    <property type="match status" value="1"/>
</dbReference>
<evidence type="ECO:0000313" key="10">
    <source>
        <dbReference type="EMBL" id="RKN52712.1"/>
    </source>
</evidence>
<name>A0A3A9ZWL8_9ACTN</name>
<feature type="domain" description="Peptidase S8/S53" evidence="9">
    <location>
        <begin position="208"/>
        <end position="477"/>
    </location>
</feature>
<reference evidence="10 11" key="1">
    <citation type="journal article" date="2015" name="Int. J. Syst. Evol. Microbiol.">
        <title>Micromonospora costi sp. nov., isolated from a leaf of Costus speciosus.</title>
        <authorList>
            <person name="Thawai C."/>
        </authorList>
    </citation>
    <scope>NUCLEOTIDE SEQUENCE [LARGE SCALE GENOMIC DNA]</scope>
    <source>
        <strain evidence="10 11">CS1-12</strain>
    </source>
</reference>
<dbReference type="RefSeq" id="WP_120781620.1">
    <property type="nucleotide sequence ID" value="NZ_JBHLUP010000002.1"/>
</dbReference>
<protein>
    <submittedName>
        <fullName evidence="10">Peptidase S8</fullName>
    </submittedName>
</protein>
<dbReference type="AlphaFoldDB" id="A0A3A9ZWL8"/>
<feature type="active site" description="Charge relay system" evidence="5 6">
    <location>
        <position position="430"/>
    </location>
</feature>
<dbReference type="InterPro" id="IPR023828">
    <property type="entry name" value="Peptidase_S8_Ser-AS"/>
</dbReference>
<feature type="signal peptide" evidence="8">
    <location>
        <begin position="1"/>
        <end position="30"/>
    </location>
</feature>
<comment type="caution">
    <text evidence="10">The sequence shown here is derived from an EMBL/GenBank/DDBJ whole genome shotgun (WGS) entry which is preliminary data.</text>
</comment>
<dbReference type="InterPro" id="IPR050131">
    <property type="entry name" value="Peptidase_S8_subtilisin-like"/>
</dbReference>
<accession>A0A3A9ZWL8</accession>
<organism evidence="10 11">
    <name type="scientific">Micromonospora costi</name>
    <dbReference type="NCBI Taxonomy" id="1530042"/>
    <lineage>
        <taxon>Bacteria</taxon>
        <taxon>Bacillati</taxon>
        <taxon>Actinomycetota</taxon>
        <taxon>Actinomycetes</taxon>
        <taxon>Micromonosporales</taxon>
        <taxon>Micromonosporaceae</taxon>
        <taxon>Micromonospora</taxon>
    </lineage>
</organism>
<evidence type="ECO:0000256" key="7">
    <source>
        <dbReference type="RuleBase" id="RU003355"/>
    </source>
</evidence>
<evidence type="ECO:0000256" key="6">
    <source>
        <dbReference type="PROSITE-ProRule" id="PRU01240"/>
    </source>
</evidence>
<dbReference type="PROSITE" id="PS00138">
    <property type="entry name" value="SUBTILASE_SER"/>
    <property type="match status" value="1"/>
</dbReference>